<dbReference type="AlphaFoldDB" id="A0A921IRB3"/>
<evidence type="ECO:0000313" key="3">
    <source>
        <dbReference type="Proteomes" id="UP000746751"/>
    </source>
</evidence>
<keyword evidence="1" id="KW-0812">Transmembrane</keyword>
<accession>A0A921IRB3</accession>
<evidence type="ECO:0000256" key="1">
    <source>
        <dbReference type="SAM" id="Phobius"/>
    </source>
</evidence>
<dbReference type="Proteomes" id="UP000746751">
    <property type="component" value="Unassembled WGS sequence"/>
</dbReference>
<reference evidence="2" key="1">
    <citation type="journal article" date="2021" name="PeerJ">
        <title>Extensive microbial diversity within the chicken gut microbiome revealed by metagenomics and culture.</title>
        <authorList>
            <person name="Gilroy R."/>
            <person name="Ravi A."/>
            <person name="Getino M."/>
            <person name="Pursley I."/>
            <person name="Horton D.L."/>
            <person name="Alikhan N.F."/>
            <person name="Baker D."/>
            <person name="Gharbi K."/>
            <person name="Hall N."/>
            <person name="Watson M."/>
            <person name="Adriaenssens E.M."/>
            <person name="Foster-Nyarko E."/>
            <person name="Jarju S."/>
            <person name="Secka A."/>
            <person name="Antonio M."/>
            <person name="Oren A."/>
            <person name="Chaudhuri R.R."/>
            <person name="La Ragione R."/>
            <person name="Hildebrand F."/>
            <person name="Pallen M.J."/>
        </authorList>
    </citation>
    <scope>NUCLEOTIDE SEQUENCE</scope>
    <source>
        <strain evidence="2">ChiGjej2B2-7701</strain>
    </source>
</reference>
<organism evidence="2 3">
    <name type="scientific">Collinsella ihumii</name>
    <dbReference type="NCBI Taxonomy" id="1720204"/>
    <lineage>
        <taxon>Bacteria</taxon>
        <taxon>Bacillati</taxon>
        <taxon>Actinomycetota</taxon>
        <taxon>Coriobacteriia</taxon>
        <taxon>Coriobacteriales</taxon>
        <taxon>Coriobacteriaceae</taxon>
        <taxon>Collinsella</taxon>
    </lineage>
</organism>
<keyword evidence="1" id="KW-1133">Transmembrane helix</keyword>
<comment type="caution">
    <text evidence="2">The sequence shown here is derived from an EMBL/GenBank/DDBJ whole genome shotgun (WGS) entry which is preliminary data.</text>
</comment>
<gene>
    <name evidence="2" type="ORF">K8U80_07930</name>
</gene>
<feature type="transmembrane region" description="Helical" evidence="1">
    <location>
        <begin position="25"/>
        <end position="45"/>
    </location>
</feature>
<sequence>MSSVKRYWRALGDAPRAAIKKVIRFQIVLFLATTVVFGLLAYSVLHGAGADDPVGALSLVGFTWLLVVVVLGFCIYGLVLVSRAHRAVKSWLFDLEAPGYPTKETWSRQDGLLLGFALLGFTGLPVEIAGLPLLIFLQDWSSLPGTILWIVLGIVLPPIAARRFIPL</sequence>
<protein>
    <submittedName>
        <fullName evidence="2">Uncharacterized protein</fullName>
    </submittedName>
</protein>
<reference evidence="2" key="2">
    <citation type="submission" date="2021-09" db="EMBL/GenBank/DDBJ databases">
        <authorList>
            <person name="Gilroy R."/>
        </authorList>
    </citation>
    <scope>NUCLEOTIDE SEQUENCE</scope>
    <source>
        <strain evidence="2">ChiGjej2B2-7701</strain>
    </source>
</reference>
<name>A0A921IRB3_9ACTN</name>
<keyword evidence="1" id="KW-0472">Membrane</keyword>
<feature type="transmembrane region" description="Helical" evidence="1">
    <location>
        <begin position="112"/>
        <end position="135"/>
    </location>
</feature>
<proteinExistence type="predicted"/>
<dbReference type="EMBL" id="DYVF01000047">
    <property type="protein sequence ID" value="HJG31309.1"/>
    <property type="molecule type" value="Genomic_DNA"/>
</dbReference>
<feature type="transmembrane region" description="Helical" evidence="1">
    <location>
        <begin position="57"/>
        <end position="81"/>
    </location>
</feature>
<evidence type="ECO:0000313" key="2">
    <source>
        <dbReference type="EMBL" id="HJG31309.1"/>
    </source>
</evidence>
<feature type="transmembrane region" description="Helical" evidence="1">
    <location>
        <begin position="147"/>
        <end position="165"/>
    </location>
</feature>